<dbReference type="Gene3D" id="1.20.120.530">
    <property type="entry name" value="GntR ligand-binding domain-like"/>
    <property type="match status" value="1"/>
</dbReference>
<reference evidence="6 7" key="1">
    <citation type="submission" date="2018-10" db="EMBL/GenBank/DDBJ databases">
        <title>Phylogenomics of Brevibacillus.</title>
        <authorList>
            <person name="Dunlap C."/>
        </authorList>
    </citation>
    <scope>NUCLEOTIDE SEQUENCE [LARGE SCALE GENOMIC DNA]</scope>
    <source>
        <strain evidence="6 7">JCM 15716</strain>
    </source>
</reference>
<evidence type="ECO:0000313" key="7">
    <source>
        <dbReference type="Proteomes" id="UP000271031"/>
    </source>
</evidence>
<accession>A0A3M8DKE3</accession>
<dbReference type="GO" id="GO:0043565">
    <property type="term" value="F:sequence-specific DNA binding"/>
    <property type="evidence" value="ECO:0007669"/>
    <property type="project" value="InterPro"/>
</dbReference>
<feature type="coiled-coil region" evidence="4">
    <location>
        <begin position="107"/>
        <end position="170"/>
    </location>
</feature>
<dbReference type="InterPro" id="IPR036390">
    <property type="entry name" value="WH_DNA-bd_sf"/>
</dbReference>
<dbReference type="InterPro" id="IPR008920">
    <property type="entry name" value="TF_FadR/GntR_C"/>
</dbReference>
<dbReference type="RefSeq" id="WP_122918326.1">
    <property type="nucleotide sequence ID" value="NZ_RHHQ01000009.1"/>
</dbReference>
<proteinExistence type="predicted"/>
<evidence type="ECO:0000256" key="4">
    <source>
        <dbReference type="SAM" id="Coils"/>
    </source>
</evidence>
<dbReference type="SUPFAM" id="SSF48008">
    <property type="entry name" value="GntR ligand-binding domain-like"/>
    <property type="match status" value="1"/>
</dbReference>
<dbReference type="Proteomes" id="UP000271031">
    <property type="component" value="Unassembled WGS sequence"/>
</dbReference>
<comment type="caution">
    <text evidence="6">The sequence shown here is derived from an EMBL/GenBank/DDBJ whole genome shotgun (WGS) entry which is preliminary data.</text>
</comment>
<dbReference type="InterPro" id="IPR011711">
    <property type="entry name" value="GntR_C"/>
</dbReference>
<dbReference type="PROSITE" id="PS50949">
    <property type="entry name" value="HTH_GNTR"/>
    <property type="match status" value="1"/>
</dbReference>
<keyword evidence="2" id="KW-0238">DNA-binding</keyword>
<dbReference type="EMBL" id="RHHQ01000009">
    <property type="protein sequence ID" value="RNB87885.1"/>
    <property type="molecule type" value="Genomic_DNA"/>
</dbReference>
<dbReference type="InterPro" id="IPR036388">
    <property type="entry name" value="WH-like_DNA-bd_sf"/>
</dbReference>
<organism evidence="6 7">
    <name type="scientific">Brevibacillus fluminis</name>
    <dbReference type="NCBI Taxonomy" id="511487"/>
    <lineage>
        <taxon>Bacteria</taxon>
        <taxon>Bacillati</taxon>
        <taxon>Bacillota</taxon>
        <taxon>Bacilli</taxon>
        <taxon>Bacillales</taxon>
        <taxon>Paenibacillaceae</taxon>
        <taxon>Brevibacillus</taxon>
    </lineage>
</organism>
<feature type="domain" description="HTH gntR-type" evidence="5">
    <location>
        <begin position="12"/>
        <end position="79"/>
    </location>
</feature>
<gene>
    <name evidence="6" type="ORF">EDM56_12855</name>
</gene>
<dbReference type="PANTHER" id="PTHR43537:SF24">
    <property type="entry name" value="GLUCONATE OPERON TRANSCRIPTIONAL REPRESSOR"/>
    <property type="match status" value="1"/>
</dbReference>
<dbReference type="GO" id="GO:0003700">
    <property type="term" value="F:DNA-binding transcription factor activity"/>
    <property type="evidence" value="ECO:0007669"/>
    <property type="project" value="InterPro"/>
</dbReference>
<evidence type="ECO:0000313" key="6">
    <source>
        <dbReference type="EMBL" id="RNB87885.1"/>
    </source>
</evidence>
<keyword evidence="4" id="KW-0175">Coiled coil</keyword>
<dbReference type="CDD" id="cd07377">
    <property type="entry name" value="WHTH_GntR"/>
    <property type="match status" value="1"/>
</dbReference>
<dbReference type="SMART" id="SM00895">
    <property type="entry name" value="FCD"/>
    <property type="match status" value="1"/>
</dbReference>
<dbReference type="SMART" id="SM00345">
    <property type="entry name" value="HTH_GNTR"/>
    <property type="match status" value="1"/>
</dbReference>
<name>A0A3M8DKE3_9BACL</name>
<evidence type="ECO:0000256" key="3">
    <source>
        <dbReference type="ARBA" id="ARBA00023163"/>
    </source>
</evidence>
<dbReference type="Gene3D" id="1.10.10.10">
    <property type="entry name" value="Winged helix-like DNA-binding domain superfamily/Winged helix DNA-binding domain"/>
    <property type="match status" value="1"/>
</dbReference>
<sequence>MLLEHAKKVKRSSIREQVYHQLQEWIISGVLKPGDRLKDQDLAEALGASRTPIREALLRLEEEGMIQSKANSWTQVAPVDSNQAYRLYPIIWTLEKLAVSFAKENMKDEHLEELETINEELDQAIKQGDALGAQHHDARFHQVIINLSENEELIHVLEGLKKKLRRYEITYFNGISGVEQSVEEHKKIILSLKEKDFEAAAERIEANWQDSFQRRLSNMEVENRKSNSSD</sequence>
<dbReference type="InterPro" id="IPR000485">
    <property type="entry name" value="AsnC-type_HTH_dom"/>
</dbReference>
<protein>
    <submittedName>
        <fullName evidence="6">GntR family transcriptional regulator</fullName>
    </submittedName>
</protein>
<dbReference type="Pfam" id="PF07729">
    <property type="entry name" value="FCD"/>
    <property type="match status" value="1"/>
</dbReference>
<dbReference type="PANTHER" id="PTHR43537">
    <property type="entry name" value="TRANSCRIPTIONAL REGULATOR, GNTR FAMILY"/>
    <property type="match status" value="1"/>
</dbReference>
<evidence type="ECO:0000259" key="5">
    <source>
        <dbReference type="PROSITE" id="PS50949"/>
    </source>
</evidence>
<dbReference type="Pfam" id="PF00392">
    <property type="entry name" value="GntR"/>
    <property type="match status" value="1"/>
</dbReference>
<dbReference type="OrthoDB" id="9781630at2"/>
<keyword evidence="7" id="KW-1185">Reference proteome</keyword>
<dbReference type="SUPFAM" id="SSF46785">
    <property type="entry name" value="Winged helix' DNA-binding domain"/>
    <property type="match status" value="1"/>
</dbReference>
<keyword evidence="3" id="KW-0804">Transcription</keyword>
<keyword evidence="1" id="KW-0805">Transcription regulation</keyword>
<dbReference type="PRINTS" id="PR00035">
    <property type="entry name" value="HTHGNTR"/>
</dbReference>
<dbReference type="InterPro" id="IPR000524">
    <property type="entry name" value="Tscrpt_reg_HTH_GntR"/>
</dbReference>
<dbReference type="AlphaFoldDB" id="A0A3M8DKE3"/>
<dbReference type="PRINTS" id="PR00033">
    <property type="entry name" value="HTHASNC"/>
</dbReference>
<evidence type="ECO:0000256" key="2">
    <source>
        <dbReference type="ARBA" id="ARBA00023125"/>
    </source>
</evidence>
<evidence type="ECO:0000256" key="1">
    <source>
        <dbReference type="ARBA" id="ARBA00023015"/>
    </source>
</evidence>